<accession>W9V211</accession>
<feature type="transmembrane region" description="Helical" evidence="1">
    <location>
        <begin position="528"/>
        <end position="556"/>
    </location>
</feature>
<dbReference type="Gene3D" id="3.30.70.1440">
    <property type="entry name" value="Multidrug efflux transporter AcrB pore domain"/>
    <property type="match status" value="1"/>
</dbReference>
<dbReference type="STRING" id="1249627.D779_3627"/>
<feature type="transmembrane region" description="Helical" evidence="1">
    <location>
        <begin position="12"/>
        <end position="31"/>
    </location>
</feature>
<feature type="transmembrane region" description="Helical" evidence="1">
    <location>
        <begin position="1003"/>
        <end position="1030"/>
    </location>
</feature>
<dbReference type="Gene3D" id="3.30.2090.10">
    <property type="entry name" value="Multidrug efflux transporter AcrB TolC docking domain, DN and DC subdomains"/>
    <property type="match status" value="2"/>
</dbReference>
<organism evidence="2 3">
    <name type="scientific">Imhoffiella purpurea</name>
    <dbReference type="NCBI Taxonomy" id="1249627"/>
    <lineage>
        <taxon>Bacteria</taxon>
        <taxon>Pseudomonadati</taxon>
        <taxon>Pseudomonadota</taxon>
        <taxon>Gammaproteobacteria</taxon>
        <taxon>Chromatiales</taxon>
        <taxon>Chromatiaceae</taxon>
        <taxon>Imhoffiella</taxon>
    </lineage>
</organism>
<gene>
    <name evidence="2" type="ORF">D779_3627</name>
</gene>
<dbReference type="PANTHER" id="PTHR32063">
    <property type="match status" value="1"/>
</dbReference>
<feature type="transmembrane region" description="Helical" evidence="1">
    <location>
        <begin position="362"/>
        <end position="382"/>
    </location>
</feature>
<dbReference type="Gene3D" id="1.20.1640.10">
    <property type="entry name" value="Multidrug efflux transporter AcrB transmembrane domain"/>
    <property type="match status" value="2"/>
</dbReference>
<dbReference type="PATRIC" id="fig|1249627.3.peg.3704"/>
<dbReference type="SUPFAM" id="SSF82866">
    <property type="entry name" value="Multidrug efflux transporter AcrB transmembrane domain"/>
    <property type="match status" value="2"/>
</dbReference>
<feature type="transmembrane region" description="Helical" evidence="1">
    <location>
        <begin position="336"/>
        <end position="355"/>
    </location>
</feature>
<dbReference type="RefSeq" id="WP_043756820.1">
    <property type="nucleotide sequence ID" value="NZ_AONC01000066.1"/>
</dbReference>
<protein>
    <submittedName>
        <fullName evidence="2">Acriflavin resistance protein</fullName>
    </submittedName>
</protein>
<comment type="caution">
    <text evidence="2">The sequence shown here is derived from an EMBL/GenBank/DDBJ whole genome shotgun (WGS) entry which is preliminary data.</text>
</comment>
<name>W9V211_9GAMM</name>
<dbReference type="InterPro" id="IPR001036">
    <property type="entry name" value="Acrflvin-R"/>
</dbReference>
<reference evidence="2 3" key="1">
    <citation type="submission" date="2012-11" db="EMBL/GenBank/DDBJ databases">
        <title>Genome assembly of Thiorhodococcus sp. AK35.</title>
        <authorList>
            <person name="Nupur N."/>
            <person name="Khatri I."/>
            <person name="Subramanian S."/>
            <person name="Pinnaka A."/>
        </authorList>
    </citation>
    <scope>NUCLEOTIDE SEQUENCE [LARGE SCALE GENOMIC DNA]</scope>
    <source>
        <strain evidence="2 3">AK35</strain>
    </source>
</reference>
<dbReference type="PRINTS" id="PR00702">
    <property type="entry name" value="ACRIFLAVINRP"/>
</dbReference>
<dbReference type="Gene3D" id="3.30.70.1320">
    <property type="entry name" value="Multidrug efflux transporter AcrB pore domain like"/>
    <property type="match status" value="1"/>
</dbReference>
<dbReference type="InterPro" id="IPR027463">
    <property type="entry name" value="AcrB_DN_DC_subdom"/>
</dbReference>
<dbReference type="Proteomes" id="UP000019460">
    <property type="component" value="Unassembled WGS sequence"/>
</dbReference>
<dbReference type="Gene3D" id="3.30.70.1430">
    <property type="entry name" value="Multidrug efflux transporter AcrB pore domain"/>
    <property type="match status" value="2"/>
</dbReference>
<feature type="transmembrane region" description="Helical" evidence="1">
    <location>
        <begin position="388"/>
        <end position="412"/>
    </location>
</feature>
<dbReference type="EMBL" id="AONC01000066">
    <property type="protein sequence ID" value="EXJ13533.1"/>
    <property type="molecule type" value="Genomic_DNA"/>
</dbReference>
<feature type="transmembrane region" description="Helical" evidence="1">
    <location>
        <begin position="467"/>
        <end position="488"/>
    </location>
</feature>
<evidence type="ECO:0000313" key="2">
    <source>
        <dbReference type="EMBL" id="EXJ13533.1"/>
    </source>
</evidence>
<dbReference type="Pfam" id="PF00873">
    <property type="entry name" value="ACR_tran"/>
    <property type="match status" value="1"/>
</dbReference>
<dbReference type="SUPFAM" id="SSF82714">
    <property type="entry name" value="Multidrug efflux transporter AcrB TolC docking domain, DN and DC subdomains"/>
    <property type="match status" value="2"/>
</dbReference>
<dbReference type="PANTHER" id="PTHR32063:SF33">
    <property type="entry name" value="RND SUPERFAMILY EFFLUX PUMP PERMEASE COMPONENT"/>
    <property type="match status" value="1"/>
</dbReference>
<evidence type="ECO:0000313" key="3">
    <source>
        <dbReference type="Proteomes" id="UP000019460"/>
    </source>
</evidence>
<dbReference type="AlphaFoldDB" id="W9V211"/>
<keyword evidence="3" id="KW-1185">Reference proteome</keyword>
<feature type="transmembrane region" description="Helical" evidence="1">
    <location>
        <begin position="878"/>
        <end position="897"/>
    </location>
</feature>
<feature type="transmembrane region" description="Helical" evidence="1">
    <location>
        <begin position="432"/>
        <end position="455"/>
    </location>
</feature>
<keyword evidence="1" id="KW-1133">Transmembrane helix</keyword>
<dbReference type="OrthoDB" id="5287122at2"/>
<evidence type="ECO:0000256" key="1">
    <source>
        <dbReference type="SAM" id="Phobius"/>
    </source>
</evidence>
<feature type="transmembrane region" description="Helical" evidence="1">
    <location>
        <begin position="930"/>
        <end position="954"/>
    </location>
</feature>
<dbReference type="eggNOG" id="COG0841">
    <property type="taxonomic scope" value="Bacteria"/>
</dbReference>
<sequence length="1052" mass="115230">MRGIVRFTLRQQVLFNLLFAVTILIGLIALGEITVERYPEVDLGKVQIATFYPGASPRDVEALVTREIEEALEGLEDVEYIQSTSTRERSIMTVKFRDDVDYDALYDELRFRVLGRLDELPDMVEPPVFTQWSTSAWLPVEVVNLAGERSNRALALMAEQLRTEISRIPGVSEARLTGDWTREFHIWLDPTKLARHGITFEEVATALEGANQVIPAGDFSDPSGDFVVSVDERFRTREQVAEVLVRADADGSFVRVGDLIDRAELGYRDPYIIRSVSGRDTVSIAILKSSDGDALVIHRAVAEILADFAPRLEALGVETVLTQDSTSYIDASISTLGWNMIVGMLLVGLLLWLFMGTRNAGLASVGIPFSFLLTLIVTWLTGNTLNEITLFAFVLVSGILVDDAIVVVENIYRHIQDGEPLEQAIVEGTAEVMPAVIAATATTVAAFLPMLMMTGSTGEFFAQIPKAVSFAIVASLFECIFILPLHYLDFGPRPKPGGSEPSGRDRFLMDALIKPTQRLLTVTLRFRIVTLATVTLAFVLSVAILAVSVAGIAPLIRIKFFPDDYNLYYVFVEGPPDTPIEVIDAKLRAISKDLLADGPGYVGSVAAFAGYVINEDYEEEYGRYLGTVTVSLPRKEARAFDDPLAHLQRVRERMVSRYGGGDYGIRVRAEKDGPPSGKDVNIQVVGHNDADVTGLADAIATALETDPALAPYLTQLDPGRAAPSRILRLQIDSERAGELGLTQGQAIGLAAAVLDGRYLGKFRLADEEVDIKLGLRPEWIERAETTLSTPVLEDLSGPVRLGDVVRLTHLSEPSELRRYQGQRSRVITANIETGAPISAATVVAWARERERELNSRYPGAHLVFGGEYADTQRSFESLSQAFLVAILLIYLILAVQFNSYMQPVLILSAVVFAIVGVVLGKLITQSLFTINSFIAVVGVTGVVINDALVLLEFINRRYRAGRDRVAAIREGVALRLRPILLTTLTTSLGLLPMALGIPSYSTVWGTMASTFVTGLATATLLTLFVVPVAWDLLTEWQERRAAKDVSAVAPKQ</sequence>
<proteinExistence type="predicted"/>
<keyword evidence="1" id="KW-0472">Membrane</keyword>
<dbReference type="GO" id="GO:0005886">
    <property type="term" value="C:plasma membrane"/>
    <property type="evidence" value="ECO:0007669"/>
    <property type="project" value="TreeGrafter"/>
</dbReference>
<feature type="transmembrane region" description="Helical" evidence="1">
    <location>
        <begin position="979"/>
        <end position="997"/>
    </location>
</feature>
<dbReference type="SUPFAM" id="SSF82693">
    <property type="entry name" value="Multidrug efflux transporter AcrB pore domain, PN1, PN2, PC1 and PC2 subdomains"/>
    <property type="match status" value="2"/>
</dbReference>
<keyword evidence="1" id="KW-0812">Transmembrane</keyword>
<dbReference type="GO" id="GO:0042910">
    <property type="term" value="F:xenobiotic transmembrane transporter activity"/>
    <property type="evidence" value="ECO:0007669"/>
    <property type="project" value="TreeGrafter"/>
</dbReference>
<feature type="transmembrane region" description="Helical" evidence="1">
    <location>
        <begin position="904"/>
        <end position="924"/>
    </location>
</feature>